<name>A0A8H7CP76_9AGAR</name>
<reference evidence="3" key="1">
    <citation type="submission" date="2020-05" db="EMBL/GenBank/DDBJ databases">
        <title>Mycena genomes resolve the evolution of fungal bioluminescence.</title>
        <authorList>
            <person name="Tsai I.J."/>
        </authorList>
    </citation>
    <scope>NUCLEOTIDE SEQUENCE</scope>
    <source>
        <strain evidence="3">CCC161011</strain>
    </source>
</reference>
<feature type="region of interest" description="Disordered" evidence="1">
    <location>
        <begin position="385"/>
        <end position="510"/>
    </location>
</feature>
<keyword evidence="4" id="KW-1185">Reference proteome</keyword>
<feature type="compositionally biased region" description="Low complexity" evidence="1">
    <location>
        <begin position="438"/>
        <end position="451"/>
    </location>
</feature>
<keyword evidence="2" id="KW-0472">Membrane</keyword>
<sequence>MSAWGRRDQPAGIRAHCWSLARTAAHNMSPISNLTQTMGGHNGSMICQALWGRQLLSGFLFKEVLTNPDTSGAYNPDILGYGVRLSNFVTNICAGLLILFGGPGDIRPAIQNTLLQIGALLLGTLVSSVRGQLTFYDGLFTLVAVHSPILWYILFRGFYSMSRCRPVDKARHFTPLLSSAVALLWISLDLVLWFKGPKKLLGDNCDSLTFKDYMVWVVIPLSTPGATFLSVDVVFFTLNTFGFTSLWLLHKVRYTRLARVSDSRQFDTISLPPLWTRLINGRYFFFAISPYWAWSFQLEIWAVEPGYVFTYGQSLSIIAAAMSVIPVLKLIMQFNKEDYLQMCTDVASHWVFLIFGSNAARINTKYLQDRLTIPPHKLVRREASAPTLPDVPFAGPTSHSDSTHTSTTSGHNDKSAQNLRRVNQGEDAARASVPPPEASGSGSGSESTPATVNSAWFTTDVSTHNPNESRSDTGGSLASGAGNPSSYSPPIVRDDVETSRLPFPQRRSTL</sequence>
<feature type="compositionally biased region" description="Polar residues" evidence="1">
    <location>
        <begin position="452"/>
        <end position="488"/>
    </location>
</feature>
<proteinExistence type="predicted"/>
<dbReference type="OrthoDB" id="3234297at2759"/>
<gene>
    <name evidence="3" type="ORF">MVEN_01749400</name>
</gene>
<feature type="transmembrane region" description="Helical" evidence="2">
    <location>
        <begin position="309"/>
        <end position="332"/>
    </location>
</feature>
<feature type="compositionally biased region" description="Low complexity" evidence="1">
    <location>
        <begin position="397"/>
        <end position="409"/>
    </location>
</feature>
<keyword evidence="2" id="KW-1133">Transmembrane helix</keyword>
<dbReference type="EMBL" id="JACAZI010000016">
    <property type="protein sequence ID" value="KAF7343182.1"/>
    <property type="molecule type" value="Genomic_DNA"/>
</dbReference>
<feature type="transmembrane region" description="Helical" evidence="2">
    <location>
        <begin position="226"/>
        <end position="249"/>
    </location>
</feature>
<feature type="transmembrane region" description="Helical" evidence="2">
    <location>
        <begin position="283"/>
        <end position="303"/>
    </location>
</feature>
<organism evidence="3 4">
    <name type="scientific">Mycena venus</name>
    <dbReference type="NCBI Taxonomy" id="2733690"/>
    <lineage>
        <taxon>Eukaryota</taxon>
        <taxon>Fungi</taxon>
        <taxon>Dikarya</taxon>
        <taxon>Basidiomycota</taxon>
        <taxon>Agaricomycotina</taxon>
        <taxon>Agaricomycetes</taxon>
        <taxon>Agaricomycetidae</taxon>
        <taxon>Agaricales</taxon>
        <taxon>Marasmiineae</taxon>
        <taxon>Mycenaceae</taxon>
        <taxon>Mycena</taxon>
    </lineage>
</organism>
<evidence type="ECO:0000256" key="2">
    <source>
        <dbReference type="SAM" id="Phobius"/>
    </source>
</evidence>
<evidence type="ECO:0000313" key="4">
    <source>
        <dbReference type="Proteomes" id="UP000620124"/>
    </source>
</evidence>
<accession>A0A8H7CP76</accession>
<dbReference type="AlphaFoldDB" id="A0A8H7CP76"/>
<evidence type="ECO:0000256" key="1">
    <source>
        <dbReference type="SAM" id="MobiDB-lite"/>
    </source>
</evidence>
<protein>
    <submittedName>
        <fullName evidence="3">Uncharacterized protein</fullName>
    </submittedName>
</protein>
<comment type="caution">
    <text evidence="3">The sequence shown here is derived from an EMBL/GenBank/DDBJ whole genome shotgun (WGS) entry which is preliminary data.</text>
</comment>
<evidence type="ECO:0000313" key="3">
    <source>
        <dbReference type="EMBL" id="KAF7343182.1"/>
    </source>
</evidence>
<feature type="transmembrane region" description="Helical" evidence="2">
    <location>
        <begin position="135"/>
        <end position="155"/>
    </location>
</feature>
<feature type="transmembrane region" description="Helical" evidence="2">
    <location>
        <begin position="78"/>
        <end position="100"/>
    </location>
</feature>
<keyword evidence="2" id="KW-0812">Transmembrane</keyword>
<feature type="transmembrane region" description="Helical" evidence="2">
    <location>
        <begin position="176"/>
        <end position="194"/>
    </location>
</feature>
<dbReference type="Proteomes" id="UP000620124">
    <property type="component" value="Unassembled WGS sequence"/>
</dbReference>